<evidence type="ECO:0000256" key="1">
    <source>
        <dbReference type="ARBA" id="ARBA00004651"/>
    </source>
</evidence>
<feature type="transmembrane region" description="Helical" evidence="5">
    <location>
        <begin position="294"/>
        <end position="317"/>
    </location>
</feature>
<name>A0ABV9U1D9_9ACTN</name>
<dbReference type="Proteomes" id="UP001595872">
    <property type="component" value="Unassembled WGS sequence"/>
</dbReference>
<feature type="domain" description="Major facilitator superfamily (MFS) profile" evidence="6">
    <location>
        <begin position="21"/>
        <end position="416"/>
    </location>
</feature>
<dbReference type="PANTHER" id="PTHR11662">
    <property type="entry name" value="SOLUTE CARRIER FAMILY 17"/>
    <property type="match status" value="1"/>
</dbReference>
<protein>
    <submittedName>
        <fullName evidence="7">MFS transporter</fullName>
    </submittedName>
</protein>
<accession>A0ABV9U1D9</accession>
<organism evidence="7 8">
    <name type="scientific">Actinomadura gamaensis</name>
    <dbReference type="NCBI Taxonomy" id="1763541"/>
    <lineage>
        <taxon>Bacteria</taxon>
        <taxon>Bacillati</taxon>
        <taxon>Actinomycetota</taxon>
        <taxon>Actinomycetes</taxon>
        <taxon>Streptosporangiales</taxon>
        <taxon>Thermomonosporaceae</taxon>
        <taxon>Actinomadura</taxon>
    </lineage>
</organism>
<evidence type="ECO:0000256" key="3">
    <source>
        <dbReference type="ARBA" id="ARBA00022989"/>
    </source>
</evidence>
<feature type="transmembrane region" description="Helical" evidence="5">
    <location>
        <begin position="262"/>
        <end position="282"/>
    </location>
</feature>
<evidence type="ECO:0000313" key="8">
    <source>
        <dbReference type="Proteomes" id="UP001595872"/>
    </source>
</evidence>
<dbReference type="EMBL" id="JBHSIT010000005">
    <property type="protein sequence ID" value="MFC4909338.1"/>
    <property type="molecule type" value="Genomic_DNA"/>
</dbReference>
<comment type="subcellular location">
    <subcellularLocation>
        <location evidence="1">Cell membrane</location>
        <topology evidence="1">Multi-pass membrane protein</topology>
    </subcellularLocation>
</comment>
<keyword evidence="8" id="KW-1185">Reference proteome</keyword>
<feature type="transmembrane region" description="Helical" evidence="5">
    <location>
        <begin position="396"/>
        <end position="413"/>
    </location>
</feature>
<dbReference type="Pfam" id="PF07690">
    <property type="entry name" value="MFS_1"/>
    <property type="match status" value="1"/>
</dbReference>
<dbReference type="SUPFAM" id="SSF103473">
    <property type="entry name" value="MFS general substrate transporter"/>
    <property type="match status" value="1"/>
</dbReference>
<feature type="transmembrane region" description="Helical" evidence="5">
    <location>
        <begin position="218"/>
        <end position="242"/>
    </location>
</feature>
<keyword evidence="2 5" id="KW-0812">Transmembrane</keyword>
<keyword evidence="4 5" id="KW-0472">Membrane</keyword>
<feature type="transmembrane region" description="Helical" evidence="5">
    <location>
        <begin position="18"/>
        <end position="35"/>
    </location>
</feature>
<dbReference type="RefSeq" id="WP_378256774.1">
    <property type="nucleotide sequence ID" value="NZ_JBHSIT010000005.1"/>
</dbReference>
<dbReference type="InterPro" id="IPR050382">
    <property type="entry name" value="MFS_Na/Anion_cotransporter"/>
</dbReference>
<dbReference type="PANTHER" id="PTHR11662:SF450">
    <property type="entry name" value="BLR1003 PROTEIN"/>
    <property type="match status" value="1"/>
</dbReference>
<dbReference type="PROSITE" id="PS50850">
    <property type="entry name" value="MFS"/>
    <property type="match status" value="1"/>
</dbReference>
<feature type="transmembrane region" description="Helical" evidence="5">
    <location>
        <begin position="177"/>
        <end position="197"/>
    </location>
</feature>
<dbReference type="InterPro" id="IPR011701">
    <property type="entry name" value="MFS"/>
</dbReference>
<sequence>MASAGPVAPERTAHDRRAWTVVALLVLFMAINFMDKTVLGLAGERVRHDLGLTDTAFGAIGSAFFLLFSVSGIAVGFVTDRFGARRLVGVLVALWSASQLAVAVPGAGLAVLLGTRVTLGAAEGPAFGLASHTAFGWFPGRRRGLPGNLLTVGAAGGVAVGGPLLAAVISGPGWRTAFALTGVLGLLWLVAWTRLGAEGPYNVRAHEDAGPRVPYRRLLTRPTVLAGLACGFAGFWLMAVAITWMPQFMQRVHGYTLQSAGLLAAGTQIVGIVVILAFATASQRILRRGGTGRVALGVLGGVAVLVSGAAVLLVSRIGGGAPLVLTLMAAFTFANPFFGFVQAAVAQIAPTRQRAAALGVVTAVASTAGAIGPAVTGALVDRAGDDLAGFRDAFDLAGALLIAGGLLAVAFVNPERDASRAPSVRNAGTAPSGTP</sequence>
<proteinExistence type="predicted"/>
<evidence type="ECO:0000256" key="2">
    <source>
        <dbReference type="ARBA" id="ARBA00022692"/>
    </source>
</evidence>
<gene>
    <name evidence="7" type="ORF">ACFPCY_18595</name>
</gene>
<evidence type="ECO:0000256" key="5">
    <source>
        <dbReference type="SAM" id="Phobius"/>
    </source>
</evidence>
<keyword evidence="3 5" id="KW-1133">Transmembrane helix</keyword>
<feature type="transmembrane region" description="Helical" evidence="5">
    <location>
        <begin position="357"/>
        <end position="376"/>
    </location>
</feature>
<comment type="caution">
    <text evidence="7">The sequence shown here is derived from an EMBL/GenBank/DDBJ whole genome shotgun (WGS) entry which is preliminary data.</text>
</comment>
<dbReference type="InterPro" id="IPR020846">
    <property type="entry name" value="MFS_dom"/>
</dbReference>
<evidence type="ECO:0000259" key="6">
    <source>
        <dbReference type="PROSITE" id="PS50850"/>
    </source>
</evidence>
<dbReference type="InterPro" id="IPR036259">
    <property type="entry name" value="MFS_trans_sf"/>
</dbReference>
<dbReference type="Gene3D" id="1.20.1250.20">
    <property type="entry name" value="MFS general substrate transporter like domains"/>
    <property type="match status" value="2"/>
</dbReference>
<feature type="transmembrane region" description="Helical" evidence="5">
    <location>
        <begin position="55"/>
        <end position="78"/>
    </location>
</feature>
<reference evidence="8" key="1">
    <citation type="journal article" date="2019" name="Int. J. Syst. Evol. Microbiol.">
        <title>The Global Catalogue of Microorganisms (GCM) 10K type strain sequencing project: providing services to taxonomists for standard genome sequencing and annotation.</title>
        <authorList>
            <consortium name="The Broad Institute Genomics Platform"/>
            <consortium name="The Broad Institute Genome Sequencing Center for Infectious Disease"/>
            <person name="Wu L."/>
            <person name="Ma J."/>
        </authorList>
    </citation>
    <scope>NUCLEOTIDE SEQUENCE [LARGE SCALE GENOMIC DNA]</scope>
    <source>
        <strain evidence="8">KLKA75</strain>
    </source>
</reference>
<feature type="transmembrane region" description="Helical" evidence="5">
    <location>
        <begin position="150"/>
        <end position="171"/>
    </location>
</feature>
<evidence type="ECO:0000256" key="4">
    <source>
        <dbReference type="ARBA" id="ARBA00023136"/>
    </source>
</evidence>
<evidence type="ECO:0000313" key="7">
    <source>
        <dbReference type="EMBL" id="MFC4909338.1"/>
    </source>
</evidence>
<feature type="transmembrane region" description="Helical" evidence="5">
    <location>
        <begin position="90"/>
        <end position="113"/>
    </location>
</feature>
<feature type="transmembrane region" description="Helical" evidence="5">
    <location>
        <begin position="119"/>
        <end position="138"/>
    </location>
</feature>
<feature type="transmembrane region" description="Helical" evidence="5">
    <location>
        <begin position="323"/>
        <end position="345"/>
    </location>
</feature>